<evidence type="ECO:0000313" key="1">
    <source>
        <dbReference type="EMBL" id="KNZ47275.1"/>
    </source>
</evidence>
<dbReference type="VEuPathDB" id="FungiDB:VP01_6559g1"/>
<protein>
    <submittedName>
        <fullName evidence="1">Uncharacterized protein</fullName>
    </submittedName>
</protein>
<accession>A0A0L6UHJ2</accession>
<gene>
    <name evidence="1" type="ORF">VP01_6559g1</name>
</gene>
<name>A0A0L6UHJ2_9BASI</name>
<reference evidence="1 2" key="1">
    <citation type="submission" date="2015-08" db="EMBL/GenBank/DDBJ databases">
        <title>Next Generation Sequencing and Analysis of the Genome of Puccinia sorghi L Schw, the Causal Agent of Maize Common Rust.</title>
        <authorList>
            <person name="Rochi L."/>
            <person name="Burguener G."/>
            <person name="Darino M."/>
            <person name="Turjanski A."/>
            <person name="Kreff E."/>
            <person name="Dieguez M.J."/>
            <person name="Sacco F."/>
        </authorList>
    </citation>
    <scope>NUCLEOTIDE SEQUENCE [LARGE SCALE GENOMIC DNA]</scope>
    <source>
        <strain evidence="1 2">RO10H11247</strain>
    </source>
</reference>
<keyword evidence="2" id="KW-1185">Reference proteome</keyword>
<comment type="caution">
    <text evidence="1">The sequence shown here is derived from an EMBL/GenBank/DDBJ whole genome shotgun (WGS) entry which is preliminary data.</text>
</comment>
<proteinExistence type="predicted"/>
<sequence length="130" mass="14893">MGKCQKCSHGVISSNIPSTSLKNTYSPEYPSELAKSPNKLPRQVQMIEKSWPIVYAWNDLEMLEKLRDKIKSTYLVFGCALYLASFQINCKTSCWLSNDESHCKGEQNLCEIFHDHRILAGESIFTRTNK</sequence>
<dbReference type="AlphaFoldDB" id="A0A0L6UHJ2"/>
<dbReference type="Proteomes" id="UP000037035">
    <property type="component" value="Unassembled WGS sequence"/>
</dbReference>
<dbReference type="EMBL" id="LAVV01011895">
    <property type="protein sequence ID" value="KNZ47275.1"/>
    <property type="molecule type" value="Genomic_DNA"/>
</dbReference>
<organism evidence="1 2">
    <name type="scientific">Puccinia sorghi</name>
    <dbReference type="NCBI Taxonomy" id="27349"/>
    <lineage>
        <taxon>Eukaryota</taxon>
        <taxon>Fungi</taxon>
        <taxon>Dikarya</taxon>
        <taxon>Basidiomycota</taxon>
        <taxon>Pucciniomycotina</taxon>
        <taxon>Pucciniomycetes</taxon>
        <taxon>Pucciniales</taxon>
        <taxon>Pucciniaceae</taxon>
        <taxon>Puccinia</taxon>
    </lineage>
</organism>
<evidence type="ECO:0000313" key="2">
    <source>
        <dbReference type="Proteomes" id="UP000037035"/>
    </source>
</evidence>